<feature type="signal peptide" evidence="1">
    <location>
        <begin position="1"/>
        <end position="23"/>
    </location>
</feature>
<reference evidence="2" key="2">
    <citation type="journal article" date="2015" name="Fish Shellfish Immunol.">
        <title>Early steps in the European eel (Anguilla anguilla)-Vibrio vulnificus interaction in the gills: Role of the RtxA13 toxin.</title>
        <authorList>
            <person name="Callol A."/>
            <person name="Pajuelo D."/>
            <person name="Ebbesson L."/>
            <person name="Teles M."/>
            <person name="MacKenzie S."/>
            <person name="Amaro C."/>
        </authorList>
    </citation>
    <scope>NUCLEOTIDE SEQUENCE</scope>
</reference>
<protein>
    <submittedName>
        <fullName evidence="2">Uncharacterized protein</fullName>
    </submittedName>
</protein>
<organism evidence="2">
    <name type="scientific">Anguilla anguilla</name>
    <name type="common">European freshwater eel</name>
    <name type="synonym">Muraena anguilla</name>
    <dbReference type="NCBI Taxonomy" id="7936"/>
    <lineage>
        <taxon>Eukaryota</taxon>
        <taxon>Metazoa</taxon>
        <taxon>Chordata</taxon>
        <taxon>Craniata</taxon>
        <taxon>Vertebrata</taxon>
        <taxon>Euteleostomi</taxon>
        <taxon>Actinopterygii</taxon>
        <taxon>Neopterygii</taxon>
        <taxon>Teleostei</taxon>
        <taxon>Anguilliformes</taxon>
        <taxon>Anguillidae</taxon>
        <taxon>Anguilla</taxon>
    </lineage>
</organism>
<proteinExistence type="predicted"/>
<name>A0A0E9XWW5_ANGAN</name>
<reference evidence="2" key="1">
    <citation type="submission" date="2014-11" db="EMBL/GenBank/DDBJ databases">
        <authorList>
            <person name="Amaro Gonzalez C."/>
        </authorList>
    </citation>
    <scope>NUCLEOTIDE SEQUENCE</scope>
</reference>
<feature type="chain" id="PRO_5002435256" evidence="1">
    <location>
        <begin position="24"/>
        <end position="45"/>
    </location>
</feature>
<dbReference type="EMBL" id="GBXM01001676">
    <property type="protein sequence ID" value="JAI06902.1"/>
    <property type="molecule type" value="Transcribed_RNA"/>
</dbReference>
<evidence type="ECO:0000256" key="1">
    <source>
        <dbReference type="SAM" id="SignalP"/>
    </source>
</evidence>
<evidence type="ECO:0000313" key="2">
    <source>
        <dbReference type="EMBL" id="JAI06902.1"/>
    </source>
</evidence>
<dbReference type="AlphaFoldDB" id="A0A0E9XWW5"/>
<keyword evidence="1" id="KW-0732">Signal</keyword>
<sequence>MEVMWRVVLTVSLLWWGICSSEAKVTCKNETTMRWTGISYTRCPN</sequence>
<accession>A0A0E9XWW5</accession>